<evidence type="ECO:0000313" key="3">
    <source>
        <dbReference type="EMBL" id="EIM05227.1"/>
    </source>
</evidence>
<dbReference type="SUPFAM" id="SSF52540">
    <property type="entry name" value="P-loop containing nucleoside triphosphate hydrolases"/>
    <property type="match status" value="1"/>
</dbReference>
<dbReference type="Proteomes" id="UP000092661">
    <property type="component" value="Chromosome"/>
</dbReference>
<feature type="domain" description="Molybdopterin-guanine dinucleotide biosynthesis protein B (MobB)" evidence="1">
    <location>
        <begin position="6"/>
        <end position="136"/>
    </location>
</feature>
<proteinExistence type="predicted"/>
<dbReference type="RefSeq" id="WP_006831382.1">
    <property type="nucleotide sequence ID" value="NZ_AJYB01000083.1"/>
</dbReference>
<evidence type="ECO:0000313" key="2">
    <source>
        <dbReference type="EMBL" id="ANU10933.1"/>
    </source>
</evidence>
<dbReference type="PANTHER" id="PTHR40072:SF1">
    <property type="entry name" value="MOLYBDOPTERIN-GUANINE DINUCLEOTIDE BIOSYNTHESIS ADAPTER PROTEIN"/>
    <property type="match status" value="1"/>
</dbReference>
<dbReference type="GO" id="GO:0006777">
    <property type="term" value="P:Mo-molybdopterin cofactor biosynthetic process"/>
    <property type="evidence" value="ECO:0007669"/>
    <property type="project" value="InterPro"/>
</dbReference>
<dbReference type="eggNOG" id="COG1763">
    <property type="taxonomic scope" value="Bacteria"/>
</dbReference>
<dbReference type="NCBIfam" id="TIGR00176">
    <property type="entry name" value="mobB"/>
    <property type="match status" value="1"/>
</dbReference>
<gene>
    <name evidence="3" type="ORF">A1A1_17190</name>
    <name evidence="2" type="ORF">BBH88_11755</name>
</gene>
<dbReference type="PANTHER" id="PTHR40072">
    <property type="entry name" value="MOLYBDOPTERIN-GUANINE DINUCLEOTIDE BIOSYNTHESIS ADAPTER PROTEIN-RELATED"/>
    <property type="match status" value="1"/>
</dbReference>
<reference evidence="5" key="2">
    <citation type="submission" date="2016-07" db="EMBL/GenBank/DDBJ databases">
        <authorList>
            <person name="See-Too W.S."/>
        </authorList>
    </citation>
    <scope>NUCLEOTIDE SEQUENCE [LARGE SCALE GENOMIC DNA]</scope>
    <source>
        <strain evidence="5">DSM 14505</strain>
    </source>
</reference>
<dbReference type="InterPro" id="IPR004435">
    <property type="entry name" value="MobB_dom"/>
</dbReference>
<protein>
    <submittedName>
        <fullName evidence="3">Molybdopterin-guanine dinucleotide biosynthesis protein B</fullName>
    </submittedName>
</protein>
<evidence type="ECO:0000313" key="5">
    <source>
        <dbReference type="Proteomes" id="UP000092661"/>
    </source>
</evidence>
<evidence type="ECO:0000313" key="4">
    <source>
        <dbReference type="Proteomes" id="UP000004725"/>
    </source>
</evidence>
<name>A0A1C7DI89_9BACL</name>
<keyword evidence="5" id="KW-1185">Reference proteome</keyword>
<evidence type="ECO:0000259" key="1">
    <source>
        <dbReference type="Pfam" id="PF03205"/>
    </source>
</evidence>
<dbReference type="KEGG" id="pana:BBH88_11755"/>
<accession>A0A1C7DI89</accession>
<reference evidence="3 4" key="1">
    <citation type="journal article" date="2012" name="J. Bacteriol.">
        <title>Genome Sequence of the Antarctic Psychrophile Bacterium Planococcus antarcticus DSM 14505.</title>
        <authorList>
            <person name="Margolles A."/>
            <person name="Gueimonde M."/>
            <person name="Sanchez B."/>
        </authorList>
    </citation>
    <scope>NUCLEOTIDE SEQUENCE [LARGE SCALE GENOMIC DNA]</scope>
    <source>
        <strain evidence="3 4">DSM 14505</strain>
    </source>
</reference>
<sequence>MDTVKVLQVVGFKNSGKTTVILNLLRLANDKGKKVSTVKHHGHGGALDMPSAATDSMRFFEEGTNSSVVYGGGVVQVLQRKEEAMLDELIGLASMEDPDLILVEGFKRDDYEKIVLLRSAEDWIELQELNHIVLVITPKQMKLDNLPVVLHNDLKQLNSWFTNWMDGDSNEGV</sequence>
<dbReference type="AlphaFoldDB" id="A0A1C7DI89"/>
<dbReference type="Proteomes" id="UP000004725">
    <property type="component" value="Unassembled WGS sequence"/>
</dbReference>
<dbReference type="InterPro" id="IPR027417">
    <property type="entry name" value="P-loop_NTPase"/>
</dbReference>
<organism evidence="3 4">
    <name type="scientific">Planococcus antarcticus DSM 14505</name>
    <dbReference type="NCBI Taxonomy" id="1185653"/>
    <lineage>
        <taxon>Bacteria</taxon>
        <taxon>Bacillati</taxon>
        <taxon>Bacillota</taxon>
        <taxon>Bacilli</taxon>
        <taxon>Bacillales</taxon>
        <taxon>Caryophanaceae</taxon>
        <taxon>Planococcus</taxon>
    </lineage>
</organism>
<dbReference type="InterPro" id="IPR052539">
    <property type="entry name" value="MGD_biosynthesis_adapter"/>
</dbReference>
<dbReference type="Pfam" id="PF03205">
    <property type="entry name" value="MobB"/>
    <property type="match status" value="1"/>
</dbReference>
<reference evidence="2" key="3">
    <citation type="submission" date="2016-10" db="EMBL/GenBank/DDBJ databases">
        <authorList>
            <person name="See-Too W.S."/>
        </authorList>
    </citation>
    <scope>NUCLEOTIDE SEQUENCE</scope>
    <source>
        <strain evidence="2">DSM 14505</strain>
    </source>
</reference>
<dbReference type="EMBL" id="CP016534">
    <property type="protein sequence ID" value="ANU10933.1"/>
    <property type="molecule type" value="Genomic_DNA"/>
</dbReference>
<dbReference type="EMBL" id="AJYB01000083">
    <property type="protein sequence ID" value="EIM05227.1"/>
    <property type="molecule type" value="Genomic_DNA"/>
</dbReference>
<dbReference type="Gene3D" id="3.40.50.300">
    <property type="entry name" value="P-loop containing nucleotide triphosphate hydrolases"/>
    <property type="match status" value="1"/>
</dbReference>
<dbReference type="OrthoDB" id="9786803at2"/>
<dbReference type="GO" id="GO:0005525">
    <property type="term" value="F:GTP binding"/>
    <property type="evidence" value="ECO:0007669"/>
    <property type="project" value="InterPro"/>
</dbReference>